<reference evidence="3" key="1">
    <citation type="journal article" date="2019" name="Int. J. Syst. Evol. Microbiol.">
        <title>The Global Catalogue of Microorganisms (GCM) 10K type strain sequencing project: providing services to taxonomists for standard genome sequencing and annotation.</title>
        <authorList>
            <consortium name="The Broad Institute Genomics Platform"/>
            <consortium name="The Broad Institute Genome Sequencing Center for Infectious Disease"/>
            <person name="Wu L."/>
            <person name="Ma J."/>
        </authorList>
    </citation>
    <scope>NUCLEOTIDE SEQUENCE [LARGE SCALE GENOMIC DNA]</scope>
    <source>
        <strain evidence="3">PCU 347</strain>
    </source>
</reference>
<keyword evidence="3" id="KW-1185">Reference proteome</keyword>
<dbReference type="RefSeq" id="WP_381737473.1">
    <property type="nucleotide sequence ID" value="NZ_JBHSDP010000008.1"/>
</dbReference>
<dbReference type="Proteomes" id="UP001595824">
    <property type="component" value="Unassembled WGS sequence"/>
</dbReference>
<evidence type="ECO:0008006" key="4">
    <source>
        <dbReference type="Google" id="ProtNLM"/>
    </source>
</evidence>
<dbReference type="EMBL" id="JBHSDP010000008">
    <property type="protein sequence ID" value="MFC4327617.1"/>
    <property type="molecule type" value="Genomic_DNA"/>
</dbReference>
<name>A0ABV8TAN9_9ACTN</name>
<evidence type="ECO:0000256" key="1">
    <source>
        <dbReference type="SAM" id="MobiDB-lite"/>
    </source>
</evidence>
<organism evidence="2 3">
    <name type="scientific">Streptomyces andamanensis</name>
    <dbReference type="NCBI Taxonomy" id="1565035"/>
    <lineage>
        <taxon>Bacteria</taxon>
        <taxon>Bacillati</taxon>
        <taxon>Actinomycetota</taxon>
        <taxon>Actinomycetes</taxon>
        <taxon>Kitasatosporales</taxon>
        <taxon>Streptomycetaceae</taxon>
        <taxon>Streptomyces</taxon>
    </lineage>
</organism>
<feature type="region of interest" description="Disordered" evidence="1">
    <location>
        <begin position="1"/>
        <end position="22"/>
    </location>
</feature>
<protein>
    <recommendedName>
        <fullName evidence="4">Serine protease</fullName>
    </recommendedName>
</protein>
<sequence>MDLATMEQVKSGQVAEETPPEVDDGNAVALAWSADDFTVRLAAEPAPDALQVPTGELSYDSDIKPGTSGSPTLTCRAAYTDGDQFPAPPRTNCPGPLPHCAARTATGRDRCLTAPRHAVARPVLPGTGRPVTSAAVGDGGALTWCFAGKCALTWEDSSR</sequence>
<evidence type="ECO:0000313" key="2">
    <source>
        <dbReference type="EMBL" id="MFC4327617.1"/>
    </source>
</evidence>
<gene>
    <name evidence="2" type="ORF">ACFPC0_07195</name>
</gene>
<evidence type="ECO:0000313" key="3">
    <source>
        <dbReference type="Proteomes" id="UP001595824"/>
    </source>
</evidence>
<comment type="caution">
    <text evidence="2">The sequence shown here is derived from an EMBL/GenBank/DDBJ whole genome shotgun (WGS) entry which is preliminary data.</text>
</comment>
<accession>A0ABV8TAN9</accession>
<proteinExistence type="predicted"/>